<keyword evidence="3" id="KW-0808">Transferase</keyword>
<evidence type="ECO:0000313" key="13">
    <source>
        <dbReference type="Proteomes" id="UP000243679"/>
    </source>
</evidence>
<dbReference type="GO" id="GO:0006261">
    <property type="term" value="P:DNA-templated DNA replication"/>
    <property type="evidence" value="ECO:0007669"/>
    <property type="project" value="TreeGrafter"/>
</dbReference>
<sequence>MKIKLGQLDTYLRRGLSPVYLLFGDELLLIEETAELIRAQASAQGFNEREVMYADKGFNWEQLQQAIEGFSLFSSRRLIELRISGGSLGESGAKILQDYAKNIRQDTLLLIIGNRFDRRLQESKWFSALEQAGVMISIPKLDYEVLPQWIENRMRTKGLRPTPEAILALARRLEGNLLACAQEIDNLVLLHPKGVIDINIIEEAIANNARYDAFRLVECALAGKIVQVLQVLRGLRSEGVEPTIILGALAWELRRLVRITSAHAQGLSLDQALREQRVWEQHKSLIKQALRRHCARHWLIFLRQLSEIDYMIKGVTLGYPWEELLQLCLMIAGAAVPLDRSKV</sequence>
<protein>
    <recommendedName>
        <fullName evidence="2 9">DNA polymerase III subunit delta</fullName>
        <ecNumber evidence="1 9">2.7.7.7</ecNumber>
    </recommendedName>
</protein>
<evidence type="ECO:0000256" key="8">
    <source>
        <dbReference type="ARBA" id="ARBA00049244"/>
    </source>
</evidence>
<dbReference type="PANTHER" id="PTHR34388:SF1">
    <property type="entry name" value="DNA POLYMERASE III SUBUNIT DELTA"/>
    <property type="match status" value="1"/>
</dbReference>
<proteinExistence type="inferred from homology"/>
<dbReference type="Gene3D" id="1.10.8.60">
    <property type="match status" value="1"/>
</dbReference>
<dbReference type="InterPro" id="IPR027417">
    <property type="entry name" value="P-loop_NTPase"/>
</dbReference>
<dbReference type="SUPFAM" id="SSF48019">
    <property type="entry name" value="post-AAA+ oligomerization domain-like"/>
    <property type="match status" value="1"/>
</dbReference>
<dbReference type="InterPro" id="IPR032780">
    <property type="entry name" value="DNA_pol3_delt_C"/>
</dbReference>
<dbReference type="Pfam" id="PF14840">
    <property type="entry name" value="DNA_pol3_delt_C"/>
    <property type="match status" value="1"/>
</dbReference>
<dbReference type="InterPro" id="IPR008921">
    <property type="entry name" value="DNA_pol3_clamp-load_cplx_C"/>
</dbReference>
<evidence type="ECO:0000256" key="4">
    <source>
        <dbReference type="ARBA" id="ARBA00022695"/>
    </source>
</evidence>
<comment type="catalytic activity">
    <reaction evidence="8">
        <text>DNA(n) + a 2'-deoxyribonucleoside 5'-triphosphate = DNA(n+1) + diphosphate</text>
        <dbReference type="Rhea" id="RHEA:22508"/>
        <dbReference type="Rhea" id="RHEA-COMP:17339"/>
        <dbReference type="Rhea" id="RHEA-COMP:17340"/>
        <dbReference type="ChEBI" id="CHEBI:33019"/>
        <dbReference type="ChEBI" id="CHEBI:61560"/>
        <dbReference type="ChEBI" id="CHEBI:173112"/>
        <dbReference type="EC" id="2.7.7.7"/>
    </reaction>
</comment>
<evidence type="ECO:0000256" key="9">
    <source>
        <dbReference type="NCBIfam" id="TIGR01128"/>
    </source>
</evidence>
<dbReference type="AlphaFoldDB" id="A0A1Q2SLB9"/>
<evidence type="ECO:0000256" key="1">
    <source>
        <dbReference type="ARBA" id="ARBA00012417"/>
    </source>
</evidence>
<evidence type="ECO:0000313" key="12">
    <source>
        <dbReference type="EMBL" id="BAW79902.1"/>
    </source>
</evidence>
<feature type="domain" description="DNA polymerase III subunit delta C-terminal" evidence="11">
    <location>
        <begin position="214"/>
        <end position="336"/>
    </location>
</feature>
<evidence type="ECO:0000256" key="7">
    <source>
        <dbReference type="ARBA" id="ARBA00034754"/>
    </source>
</evidence>
<dbReference type="Pfam" id="PF06144">
    <property type="entry name" value="DNA_pol3_delta"/>
    <property type="match status" value="1"/>
</dbReference>
<gene>
    <name evidence="12" type="ORF">TAO_0532</name>
</gene>
<keyword evidence="4" id="KW-0548">Nucleotidyltransferase</keyword>
<dbReference type="GO" id="GO:0003677">
    <property type="term" value="F:DNA binding"/>
    <property type="evidence" value="ECO:0007669"/>
    <property type="project" value="InterPro"/>
</dbReference>
<dbReference type="NCBIfam" id="TIGR01128">
    <property type="entry name" value="holA"/>
    <property type="match status" value="1"/>
</dbReference>
<dbReference type="Gene3D" id="3.40.50.300">
    <property type="entry name" value="P-loop containing nucleotide triphosphate hydrolases"/>
    <property type="match status" value="1"/>
</dbReference>
<dbReference type="GO" id="GO:0003887">
    <property type="term" value="F:DNA-directed DNA polymerase activity"/>
    <property type="evidence" value="ECO:0007669"/>
    <property type="project" value="UniProtKB-UniRule"/>
</dbReference>
<dbReference type="Proteomes" id="UP000243679">
    <property type="component" value="Chromosome"/>
</dbReference>
<evidence type="ECO:0000256" key="3">
    <source>
        <dbReference type="ARBA" id="ARBA00022679"/>
    </source>
</evidence>
<dbReference type="SUPFAM" id="SSF52540">
    <property type="entry name" value="P-loop containing nucleoside triphosphate hydrolases"/>
    <property type="match status" value="1"/>
</dbReference>
<dbReference type="Gene3D" id="1.20.272.10">
    <property type="match status" value="1"/>
</dbReference>
<reference evidence="12 13" key="1">
    <citation type="journal article" date="2017" name="ISME J.">
        <title>An acid-tolerant ammonia-oxidizing ?-proteobacterium from soil.</title>
        <authorList>
            <person name="Hayatsu M."/>
            <person name="Tago K."/>
            <person name="Uchiyama I."/>
            <person name="Toyoda A."/>
            <person name="Wang Y."/>
            <person name="Shimomura Y."/>
            <person name="Okubo T."/>
            <person name="Kurisu F."/>
            <person name="Hirono Y."/>
            <person name="Nonaka K."/>
            <person name="Akiyama H."/>
            <person name="Itoh T."/>
            <person name="Takami H."/>
        </authorList>
    </citation>
    <scope>NUCLEOTIDE SEQUENCE [LARGE SCALE GENOMIC DNA]</scope>
    <source>
        <strain evidence="12 13">TAO100</strain>
    </source>
</reference>
<evidence type="ECO:0000259" key="10">
    <source>
        <dbReference type="Pfam" id="PF06144"/>
    </source>
</evidence>
<organism evidence="12 13">
    <name type="scientific">Candidatus Nitrosoglobus terrae</name>
    <dbReference type="NCBI Taxonomy" id="1630141"/>
    <lineage>
        <taxon>Bacteria</taxon>
        <taxon>Pseudomonadati</taxon>
        <taxon>Pseudomonadota</taxon>
        <taxon>Gammaproteobacteria</taxon>
        <taxon>Chromatiales</taxon>
        <taxon>Chromatiaceae</taxon>
        <taxon>Candidatus Nitrosoglobus</taxon>
    </lineage>
</organism>
<accession>A0A1Q2SLB9</accession>
<name>A0A1Q2SLB9_9GAMM</name>
<evidence type="ECO:0000259" key="11">
    <source>
        <dbReference type="Pfam" id="PF14840"/>
    </source>
</evidence>
<keyword evidence="6" id="KW-0239">DNA-directed DNA polymerase</keyword>
<dbReference type="InterPro" id="IPR005790">
    <property type="entry name" value="DNA_polIII_delta"/>
</dbReference>
<dbReference type="KEGG" id="ntt:TAO_0532"/>
<comment type="similarity">
    <text evidence="7">Belongs to the DNA polymerase HolA subunit family.</text>
</comment>
<dbReference type="InterPro" id="IPR010372">
    <property type="entry name" value="DNA_pol3_delta_N"/>
</dbReference>
<keyword evidence="5" id="KW-0235">DNA replication</keyword>
<evidence type="ECO:0000256" key="5">
    <source>
        <dbReference type="ARBA" id="ARBA00022705"/>
    </source>
</evidence>
<evidence type="ECO:0000256" key="2">
    <source>
        <dbReference type="ARBA" id="ARBA00017703"/>
    </source>
</evidence>
<dbReference type="RefSeq" id="WP_096526501.1">
    <property type="nucleotide sequence ID" value="NZ_AP014836.1"/>
</dbReference>
<dbReference type="EC" id="2.7.7.7" evidence="1 9"/>
<dbReference type="CDD" id="cd18138">
    <property type="entry name" value="HLD_clamp_pol_III_delta"/>
    <property type="match status" value="1"/>
</dbReference>
<dbReference type="GO" id="GO:0009360">
    <property type="term" value="C:DNA polymerase III complex"/>
    <property type="evidence" value="ECO:0007669"/>
    <property type="project" value="UniProtKB-UniRule"/>
</dbReference>
<feature type="domain" description="DNA polymerase III delta N-terminal" evidence="10">
    <location>
        <begin position="20"/>
        <end position="137"/>
    </location>
</feature>
<dbReference type="EMBL" id="AP014836">
    <property type="protein sequence ID" value="BAW79902.1"/>
    <property type="molecule type" value="Genomic_DNA"/>
</dbReference>
<dbReference type="PANTHER" id="PTHR34388">
    <property type="entry name" value="DNA POLYMERASE III SUBUNIT DELTA"/>
    <property type="match status" value="1"/>
</dbReference>
<evidence type="ECO:0000256" key="6">
    <source>
        <dbReference type="ARBA" id="ARBA00022932"/>
    </source>
</evidence>
<keyword evidence="13" id="KW-1185">Reference proteome</keyword>
<dbReference type="OrthoDB" id="9770982at2"/>